<proteinExistence type="inferred from homology"/>
<gene>
    <name evidence="7" type="ORF">ACFOEN_04175</name>
</gene>
<evidence type="ECO:0000256" key="1">
    <source>
        <dbReference type="ARBA" id="ARBA00008791"/>
    </source>
</evidence>
<feature type="domain" description="Protein kinase" evidence="6">
    <location>
        <begin position="15"/>
        <end position="277"/>
    </location>
</feature>
<dbReference type="PRINTS" id="PR01438">
    <property type="entry name" value="UNVRSLSTRESS"/>
</dbReference>
<dbReference type="InterPro" id="IPR014729">
    <property type="entry name" value="Rossmann-like_a/b/a_fold"/>
</dbReference>
<dbReference type="PANTHER" id="PTHR43289:SF34">
    <property type="entry name" value="SERINE_THREONINE-PROTEIN KINASE YBDM-RELATED"/>
    <property type="match status" value="1"/>
</dbReference>
<evidence type="ECO:0000256" key="5">
    <source>
        <dbReference type="ARBA" id="ARBA00022840"/>
    </source>
</evidence>
<dbReference type="InterPro" id="IPR000719">
    <property type="entry name" value="Prot_kinase_dom"/>
</dbReference>
<dbReference type="SUPFAM" id="SSF56112">
    <property type="entry name" value="Protein kinase-like (PK-like)"/>
    <property type="match status" value="1"/>
</dbReference>
<accession>A0ABV7H2Q5</accession>
<dbReference type="InterPro" id="IPR011009">
    <property type="entry name" value="Kinase-like_dom_sf"/>
</dbReference>
<evidence type="ECO:0000259" key="6">
    <source>
        <dbReference type="PROSITE" id="PS50011"/>
    </source>
</evidence>
<name>A0ABV7H2Q5_9BURK</name>
<dbReference type="Proteomes" id="UP001595556">
    <property type="component" value="Unassembled WGS sequence"/>
</dbReference>
<dbReference type="PROSITE" id="PS50011">
    <property type="entry name" value="PROTEIN_KINASE_DOM"/>
    <property type="match status" value="1"/>
</dbReference>
<dbReference type="PANTHER" id="PTHR43289">
    <property type="entry name" value="MITOGEN-ACTIVATED PROTEIN KINASE KINASE KINASE 20-RELATED"/>
    <property type="match status" value="1"/>
</dbReference>
<dbReference type="SMART" id="SM00220">
    <property type="entry name" value="S_TKc"/>
    <property type="match status" value="1"/>
</dbReference>
<keyword evidence="3" id="KW-0547">Nucleotide-binding</keyword>
<comment type="caution">
    <text evidence="7">The sequence shown here is derived from an EMBL/GenBank/DDBJ whole genome shotgun (WGS) entry which is preliminary data.</text>
</comment>
<dbReference type="Pfam" id="PF00582">
    <property type="entry name" value="Usp"/>
    <property type="match status" value="1"/>
</dbReference>
<sequence>MADQPLEPGQMVDGFTLHERLHTGGMAVLWRVTHPAHGGPLIMKVPRLKTIDDPAAIIGFEVEQMILPTLSGSHVPKFIAAGDFTAQPYIVMQHIEGDSLRPLLDSAPHPAHLIAPLMAKVALALHDLHQQHVVHLDIKPSNIMLTPQGEVVLVDFGLARGDYLPDLLAEQLRVPMGTGPYIAPEQVMRVRNDPRSDLFALGVMMYHLATGKRPFGFPKSVRGLRKRLWRDPTPPKAIRQDVPPWLQEIILRCLEVRPDRRYASAAQLAQDLQNPQTVALTERAARAYADSSLVVLRRWLRAQNPASLVSQSQAVSRQLAAAPIVMAAVDLSHEWEDLAEALRAVTRQVIAIAPEARLSCVTVLKTHRIATDSHLDEEGRNVHVQKLVALKHWARPLFAGDHPSVLEERVTCHVLEAPDPAAALLDYAQTNKVDHIVIGSRGAGSIRRYLGSVSAAVAAQAPCSVTIVRIPEDGRPLLSERVAALQPDSETEAA</sequence>
<dbReference type="Gene3D" id="3.30.200.20">
    <property type="entry name" value="Phosphorylase Kinase, domain 1"/>
    <property type="match status" value="1"/>
</dbReference>
<dbReference type="CDD" id="cd00293">
    <property type="entry name" value="USP-like"/>
    <property type="match status" value="1"/>
</dbReference>
<evidence type="ECO:0000256" key="4">
    <source>
        <dbReference type="ARBA" id="ARBA00022777"/>
    </source>
</evidence>
<dbReference type="InterPro" id="IPR006015">
    <property type="entry name" value="Universal_stress_UspA"/>
</dbReference>
<keyword evidence="7" id="KW-0723">Serine/threonine-protein kinase</keyword>
<keyword evidence="2" id="KW-0808">Transferase</keyword>
<dbReference type="Pfam" id="PF00069">
    <property type="entry name" value="Pkinase"/>
    <property type="match status" value="1"/>
</dbReference>
<evidence type="ECO:0000256" key="2">
    <source>
        <dbReference type="ARBA" id="ARBA00022679"/>
    </source>
</evidence>
<evidence type="ECO:0000313" key="8">
    <source>
        <dbReference type="Proteomes" id="UP001595556"/>
    </source>
</evidence>
<dbReference type="Gene3D" id="1.10.510.10">
    <property type="entry name" value="Transferase(Phosphotransferase) domain 1"/>
    <property type="match status" value="1"/>
</dbReference>
<dbReference type="InterPro" id="IPR008271">
    <property type="entry name" value="Ser/Thr_kinase_AS"/>
</dbReference>
<keyword evidence="8" id="KW-1185">Reference proteome</keyword>
<keyword evidence="5" id="KW-0067">ATP-binding</keyword>
<dbReference type="RefSeq" id="WP_377301362.1">
    <property type="nucleotide sequence ID" value="NZ_CP180191.1"/>
</dbReference>
<dbReference type="Gene3D" id="3.40.50.620">
    <property type="entry name" value="HUPs"/>
    <property type="match status" value="1"/>
</dbReference>
<protein>
    <submittedName>
        <fullName evidence="7">Serine/threonine protein kinase</fullName>
    </submittedName>
</protein>
<dbReference type="InterPro" id="IPR006016">
    <property type="entry name" value="UspA"/>
</dbReference>
<dbReference type="PROSITE" id="PS00108">
    <property type="entry name" value="PROTEIN_KINASE_ST"/>
    <property type="match status" value="1"/>
</dbReference>
<keyword evidence="4 7" id="KW-0418">Kinase</keyword>
<evidence type="ECO:0000313" key="7">
    <source>
        <dbReference type="EMBL" id="MFC3146836.1"/>
    </source>
</evidence>
<organism evidence="7 8">
    <name type="scientific">Piscinibacterium candidicorallinum</name>
    <dbReference type="NCBI Taxonomy" id="1793872"/>
    <lineage>
        <taxon>Bacteria</taxon>
        <taxon>Pseudomonadati</taxon>
        <taxon>Pseudomonadota</taxon>
        <taxon>Betaproteobacteria</taxon>
        <taxon>Burkholderiales</taxon>
        <taxon>Piscinibacterium</taxon>
    </lineage>
</organism>
<dbReference type="EMBL" id="JBHRTI010000003">
    <property type="protein sequence ID" value="MFC3146836.1"/>
    <property type="molecule type" value="Genomic_DNA"/>
</dbReference>
<dbReference type="SUPFAM" id="SSF52402">
    <property type="entry name" value="Adenine nucleotide alpha hydrolases-like"/>
    <property type="match status" value="1"/>
</dbReference>
<evidence type="ECO:0000256" key="3">
    <source>
        <dbReference type="ARBA" id="ARBA00022741"/>
    </source>
</evidence>
<dbReference type="GO" id="GO:0004674">
    <property type="term" value="F:protein serine/threonine kinase activity"/>
    <property type="evidence" value="ECO:0007669"/>
    <property type="project" value="UniProtKB-KW"/>
</dbReference>
<reference evidence="8" key="1">
    <citation type="journal article" date="2019" name="Int. J. Syst. Evol. Microbiol.">
        <title>The Global Catalogue of Microorganisms (GCM) 10K type strain sequencing project: providing services to taxonomists for standard genome sequencing and annotation.</title>
        <authorList>
            <consortium name="The Broad Institute Genomics Platform"/>
            <consortium name="The Broad Institute Genome Sequencing Center for Infectious Disease"/>
            <person name="Wu L."/>
            <person name="Ma J."/>
        </authorList>
    </citation>
    <scope>NUCLEOTIDE SEQUENCE [LARGE SCALE GENOMIC DNA]</scope>
    <source>
        <strain evidence="8">KCTC 52168</strain>
    </source>
</reference>
<dbReference type="CDD" id="cd14014">
    <property type="entry name" value="STKc_PknB_like"/>
    <property type="match status" value="1"/>
</dbReference>
<comment type="similarity">
    <text evidence="1">Belongs to the universal stress protein A family.</text>
</comment>